<dbReference type="InterPro" id="IPR018206">
    <property type="entry name" value="ETF_asu_C_CS"/>
</dbReference>
<dbReference type="Gene3D" id="3.40.50.1220">
    <property type="entry name" value="TPP-binding domain"/>
    <property type="match status" value="1"/>
</dbReference>
<dbReference type="Pfam" id="PF00766">
    <property type="entry name" value="ETF_alpha"/>
    <property type="match status" value="1"/>
</dbReference>
<keyword evidence="2" id="KW-0813">Transport</keyword>
<dbReference type="GO" id="GO:0033539">
    <property type="term" value="P:fatty acid beta-oxidation using acyl-CoA dehydrogenase"/>
    <property type="evidence" value="ECO:0007669"/>
    <property type="project" value="TreeGrafter"/>
</dbReference>
<dbReference type="PANTHER" id="PTHR43153:SF1">
    <property type="entry name" value="ELECTRON TRANSFER FLAVOPROTEIN SUBUNIT ALPHA, MITOCHONDRIAL"/>
    <property type="match status" value="1"/>
</dbReference>
<keyword evidence="5" id="KW-0249">Electron transport</keyword>
<gene>
    <name evidence="8" type="ORF">ENN50_08820</name>
</gene>
<dbReference type="PANTHER" id="PTHR43153">
    <property type="entry name" value="ELECTRON TRANSFER FLAVOPROTEIN ALPHA"/>
    <property type="match status" value="1"/>
</dbReference>
<keyword evidence="4 6" id="KW-0274">FAD</keyword>
<organism evidence="8">
    <name type="scientific">Prosthecochloris aestuarii</name>
    <dbReference type="NCBI Taxonomy" id="1102"/>
    <lineage>
        <taxon>Bacteria</taxon>
        <taxon>Pseudomonadati</taxon>
        <taxon>Chlorobiota</taxon>
        <taxon>Chlorobiia</taxon>
        <taxon>Chlorobiales</taxon>
        <taxon>Chlorobiaceae</taxon>
        <taxon>Prosthecochloris</taxon>
    </lineage>
</organism>
<feature type="binding site" evidence="6">
    <location>
        <begin position="253"/>
        <end position="257"/>
    </location>
    <ligand>
        <name>FAD</name>
        <dbReference type="ChEBI" id="CHEBI:57692"/>
    </ligand>
</feature>
<dbReference type="EMBL" id="DSBW01000191">
    <property type="protein sequence ID" value="HED31758.1"/>
    <property type="molecule type" value="Genomic_DNA"/>
</dbReference>
<protein>
    <submittedName>
        <fullName evidence="8">Electron transfer flavoprotein subunit alpha/FixB family protein</fullName>
    </submittedName>
</protein>
<dbReference type="PROSITE" id="PS00696">
    <property type="entry name" value="ETF_ALPHA"/>
    <property type="match status" value="1"/>
</dbReference>
<comment type="cofactor">
    <cofactor evidence="6">
        <name>FAD</name>
        <dbReference type="ChEBI" id="CHEBI:57692"/>
    </cofactor>
    <text evidence="6">Binds 1 FAD per dimer.</text>
</comment>
<dbReference type="InterPro" id="IPR014731">
    <property type="entry name" value="ETF_asu_C"/>
</dbReference>
<dbReference type="SMART" id="SM00893">
    <property type="entry name" value="ETF"/>
    <property type="match status" value="1"/>
</dbReference>
<comment type="similarity">
    <text evidence="1">Belongs to the ETF alpha-subunit/FixB family.</text>
</comment>
<comment type="caution">
    <text evidence="8">The sequence shown here is derived from an EMBL/GenBank/DDBJ whole genome shotgun (WGS) entry which is preliminary data.</text>
</comment>
<evidence type="ECO:0000256" key="6">
    <source>
        <dbReference type="PIRSR" id="PIRSR000089-1"/>
    </source>
</evidence>
<evidence type="ECO:0000256" key="4">
    <source>
        <dbReference type="ARBA" id="ARBA00022827"/>
    </source>
</evidence>
<evidence type="ECO:0000256" key="3">
    <source>
        <dbReference type="ARBA" id="ARBA00022630"/>
    </source>
</evidence>
<evidence type="ECO:0000256" key="2">
    <source>
        <dbReference type="ARBA" id="ARBA00022448"/>
    </source>
</evidence>
<sequence>MHSLLVVLEQQNGVVRKSSIDLFWYALFLHREYPDLSVKGVVAGSLASDDSLEELPGGVELFHVDMPDLALYQPEGYASVVSSIAEETGATLLLLPDTAFGMDLAPRLAAALDASLMAHCRNIRFVEGVPVSETAWYAGSVSATMQPERRRVVMTVSGRAPGRSEVEDRQPEVVRREYTSFHTGSWNPIVEEFLAAAGGQQDITDASVIVAGGRGVGGPEGFVMLESLARLLGGSVAASRTAVDEGWCPHALQVGQTGKTVSPRLYVACGISGAVQHLAGITGVETIVAINSDPDAPIFRAADYGIVGDVVEVVPHLASLLRAETGKK</sequence>
<dbReference type="GO" id="GO:0009055">
    <property type="term" value="F:electron transfer activity"/>
    <property type="evidence" value="ECO:0007669"/>
    <property type="project" value="InterPro"/>
</dbReference>
<dbReference type="GO" id="GO:0050660">
    <property type="term" value="F:flavin adenine dinucleotide binding"/>
    <property type="evidence" value="ECO:0007669"/>
    <property type="project" value="InterPro"/>
</dbReference>
<dbReference type="InterPro" id="IPR014730">
    <property type="entry name" value="ETF_a/b_N"/>
</dbReference>
<dbReference type="SUPFAM" id="SSF52467">
    <property type="entry name" value="DHS-like NAD/FAD-binding domain"/>
    <property type="match status" value="1"/>
</dbReference>
<dbReference type="AlphaFoldDB" id="A0A831STC3"/>
<proteinExistence type="inferred from homology"/>
<keyword evidence="3" id="KW-0285">Flavoprotein</keyword>
<evidence type="ECO:0000256" key="1">
    <source>
        <dbReference type="ARBA" id="ARBA00005817"/>
    </source>
</evidence>
<evidence type="ECO:0000256" key="5">
    <source>
        <dbReference type="ARBA" id="ARBA00022982"/>
    </source>
</evidence>
<reference evidence="8" key="1">
    <citation type="journal article" date="2020" name="mSystems">
        <title>Genome- and Community-Level Interaction Insights into Carbon Utilization and Element Cycling Functions of Hydrothermarchaeota in Hydrothermal Sediment.</title>
        <authorList>
            <person name="Zhou Z."/>
            <person name="Liu Y."/>
            <person name="Xu W."/>
            <person name="Pan J."/>
            <person name="Luo Z.H."/>
            <person name="Li M."/>
        </authorList>
    </citation>
    <scope>NUCLEOTIDE SEQUENCE [LARGE SCALE GENOMIC DNA]</scope>
    <source>
        <strain evidence="8">SpSt-1181</strain>
    </source>
</reference>
<dbReference type="InterPro" id="IPR014729">
    <property type="entry name" value="Rossmann-like_a/b/a_fold"/>
</dbReference>
<dbReference type="PIRSF" id="PIRSF000089">
    <property type="entry name" value="Electra_flavoP_a"/>
    <property type="match status" value="1"/>
</dbReference>
<evidence type="ECO:0000313" key="8">
    <source>
        <dbReference type="EMBL" id="HED31758.1"/>
    </source>
</evidence>
<dbReference type="SUPFAM" id="SSF52402">
    <property type="entry name" value="Adenine nucleotide alpha hydrolases-like"/>
    <property type="match status" value="1"/>
</dbReference>
<feature type="binding site" evidence="6">
    <location>
        <begin position="239"/>
        <end position="240"/>
    </location>
    <ligand>
        <name>FAD</name>
        <dbReference type="ChEBI" id="CHEBI:57692"/>
    </ligand>
</feature>
<dbReference type="Gene3D" id="3.40.50.620">
    <property type="entry name" value="HUPs"/>
    <property type="match status" value="1"/>
</dbReference>
<evidence type="ECO:0000259" key="7">
    <source>
        <dbReference type="SMART" id="SM00893"/>
    </source>
</evidence>
<name>A0A831STC3_PROAE</name>
<dbReference type="Pfam" id="PF01012">
    <property type="entry name" value="ETF"/>
    <property type="match status" value="1"/>
</dbReference>
<feature type="binding site" evidence="6">
    <location>
        <position position="291"/>
    </location>
    <ligand>
        <name>FAD</name>
        <dbReference type="ChEBI" id="CHEBI:57692"/>
    </ligand>
</feature>
<dbReference type="Proteomes" id="UP000886335">
    <property type="component" value="Unassembled WGS sequence"/>
</dbReference>
<feature type="domain" description="Electron transfer flavoprotein alpha/beta-subunit N-terminal" evidence="7">
    <location>
        <begin position="4"/>
        <end position="177"/>
    </location>
</feature>
<dbReference type="InterPro" id="IPR001308">
    <property type="entry name" value="ETF_a/FixB"/>
</dbReference>
<feature type="binding site" evidence="6">
    <location>
        <position position="214"/>
    </location>
    <ligand>
        <name>FAD</name>
        <dbReference type="ChEBI" id="CHEBI:57692"/>
    </ligand>
</feature>
<feature type="binding site" evidence="6">
    <location>
        <begin position="270"/>
        <end position="277"/>
    </location>
    <ligand>
        <name>FAD</name>
        <dbReference type="ChEBI" id="CHEBI:57692"/>
    </ligand>
</feature>
<accession>A0A831STC3</accession>
<dbReference type="InterPro" id="IPR029035">
    <property type="entry name" value="DHS-like_NAD/FAD-binding_dom"/>
</dbReference>